<accession>A0ABX8VPM9</accession>
<evidence type="ECO:0000313" key="1">
    <source>
        <dbReference type="EMBL" id="QYL19784.1"/>
    </source>
</evidence>
<sequence length="90" mass="10779">MAVRRFDNTYFSREDRFWLGVDLKEGGHYASFPVAAQVVDYIEYYRLTPEQYKHFSENHDAALEFIESCRRREHDDLLIYKPGWNRGTPS</sequence>
<evidence type="ECO:0000313" key="2">
    <source>
        <dbReference type="Proteomes" id="UP000825367"/>
    </source>
</evidence>
<gene>
    <name evidence="1" type="ORF">K0O64_07550</name>
</gene>
<reference evidence="1 2" key="1">
    <citation type="submission" date="2021-07" db="EMBL/GenBank/DDBJ databases">
        <title>Whole genome sequencing of non-tuberculosis mycobacteria type-strains.</title>
        <authorList>
            <person name="Igarashi Y."/>
            <person name="Osugi A."/>
            <person name="Mitarai S."/>
        </authorList>
    </citation>
    <scope>NUCLEOTIDE SEQUENCE [LARGE SCALE GENOMIC DNA]</scope>
    <source>
        <strain evidence="1 2">JCM 16370</strain>
    </source>
</reference>
<keyword evidence="2" id="KW-1185">Reference proteome</keyword>
<protein>
    <submittedName>
        <fullName evidence="1">Uncharacterized protein</fullName>
    </submittedName>
</protein>
<organism evidence="1 2">
    <name type="scientific">Mycolicibacterium pallens</name>
    <dbReference type="NCBI Taxonomy" id="370524"/>
    <lineage>
        <taxon>Bacteria</taxon>
        <taxon>Bacillati</taxon>
        <taxon>Actinomycetota</taxon>
        <taxon>Actinomycetes</taxon>
        <taxon>Mycobacteriales</taxon>
        <taxon>Mycobacteriaceae</taxon>
        <taxon>Mycolicibacterium</taxon>
    </lineage>
</organism>
<name>A0ABX8VPM9_9MYCO</name>
<dbReference type="RefSeq" id="WP_071950024.1">
    <property type="nucleotide sequence ID" value="NZ_BAAAVX010000007.1"/>
</dbReference>
<proteinExistence type="predicted"/>
<dbReference type="Proteomes" id="UP000825367">
    <property type="component" value="Chromosome"/>
</dbReference>
<dbReference type="EMBL" id="CP080333">
    <property type="protein sequence ID" value="QYL19784.1"/>
    <property type="molecule type" value="Genomic_DNA"/>
</dbReference>